<protein>
    <recommendedName>
        <fullName evidence="2">NADP-dependent oxidoreductase domain-containing protein</fullName>
    </recommendedName>
</protein>
<keyword evidence="4" id="KW-1185">Reference proteome</keyword>
<comment type="caution">
    <text evidence="3">The sequence shown here is derived from an EMBL/GenBank/DDBJ whole genome shotgun (WGS) entry which is preliminary data.</text>
</comment>
<evidence type="ECO:0000259" key="2">
    <source>
        <dbReference type="Pfam" id="PF00248"/>
    </source>
</evidence>
<dbReference type="Gene3D" id="3.20.20.100">
    <property type="entry name" value="NADP-dependent oxidoreductase domain"/>
    <property type="match status" value="1"/>
</dbReference>
<dbReference type="Proteomes" id="UP000603453">
    <property type="component" value="Unassembled WGS sequence"/>
</dbReference>
<dbReference type="InterPro" id="IPR036812">
    <property type="entry name" value="NAD(P)_OxRdtase_dom_sf"/>
</dbReference>
<evidence type="ECO:0000313" key="3">
    <source>
        <dbReference type="EMBL" id="KAG2197614.1"/>
    </source>
</evidence>
<dbReference type="EMBL" id="JAEPRD010000125">
    <property type="protein sequence ID" value="KAG2197614.1"/>
    <property type="molecule type" value="Genomic_DNA"/>
</dbReference>
<feature type="domain" description="NADP-dependent oxidoreductase" evidence="2">
    <location>
        <begin position="27"/>
        <end position="341"/>
    </location>
</feature>
<dbReference type="InterPro" id="IPR023210">
    <property type="entry name" value="NADP_OxRdtase_dom"/>
</dbReference>
<name>A0A8H7QS88_9FUNG</name>
<dbReference type="InterPro" id="IPR050523">
    <property type="entry name" value="AKR_Detox_Biosynth"/>
</dbReference>
<evidence type="ECO:0000313" key="4">
    <source>
        <dbReference type="Proteomes" id="UP000603453"/>
    </source>
</evidence>
<reference evidence="3" key="1">
    <citation type="submission" date="2020-12" db="EMBL/GenBank/DDBJ databases">
        <title>Metabolic potential, ecology and presence of endohyphal bacteria is reflected in genomic diversity of Mucoromycotina.</title>
        <authorList>
            <person name="Muszewska A."/>
            <person name="Okrasinska A."/>
            <person name="Steczkiewicz K."/>
            <person name="Drgas O."/>
            <person name="Orlowska M."/>
            <person name="Perlinska-Lenart U."/>
            <person name="Aleksandrzak-Piekarczyk T."/>
            <person name="Szatraj K."/>
            <person name="Zielenkiewicz U."/>
            <person name="Pilsyk S."/>
            <person name="Malc E."/>
            <person name="Mieczkowski P."/>
            <person name="Kruszewska J.S."/>
            <person name="Biernat P."/>
            <person name="Pawlowska J."/>
        </authorList>
    </citation>
    <scope>NUCLEOTIDE SEQUENCE</scope>
    <source>
        <strain evidence="3">WA0000017839</strain>
    </source>
</reference>
<dbReference type="CDD" id="cd19079">
    <property type="entry name" value="AKR_EcYajO-like"/>
    <property type="match status" value="1"/>
</dbReference>
<dbReference type="SUPFAM" id="SSF51430">
    <property type="entry name" value="NAD(P)-linked oxidoreductase"/>
    <property type="match status" value="1"/>
</dbReference>
<dbReference type="GO" id="GO:0016491">
    <property type="term" value="F:oxidoreductase activity"/>
    <property type="evidence" value="ECO:0007669"/>
    <property type="project" value="UniProtKB-KW"/>
</dbReference>
<organism evidence="3 4">
    <name type="scientific">Mucor saturninus</name>
    <dbReference type="NCBI Taxonomy" id="64648"/>
    <lineage>
        <taxon>Eukaryota</taxon>
        <taxon>Fungi</taxon>
        <taxon>Fungi incertae sedis</taxon>
        <taxon>Mucoromycota</taxon>
        <taxon>Mucoromycotina</taxon>
        <taxon>Mucoromycetes</taxon>
        <taxon>Mucorales</taxon>
        <taxon>Mucorineae</taxon>
        <taxon>Mucoraceae</taxon>
        <taxon>Mucor</taxon>
    </lineage>
</organism>
<dbReference type="Pfam" id="PF00248">
    <property type="entry name" value="Aldo_ket_red"/>
    <property type="match status" value="1"/>
</dbReference>
<dbReference type="PANTHER" id="PTHR43364:SF15">
    <property type="entry name" value="ARYL-ALCOHOL DEHYDROGENASE AAD16-RELATED"/>
    <property type="match status" value="1"/>
</dbReference>
<dbReference type="OrthoDB" id="37537at2759"/>
<evidence type="ECO:0000256" key="1">
    <source>
        <dbReference type="ARBA" id="ARBA00023002"/>
    </source>
</evidence>
<dbReference type="FunFam" id="3.20.20.100:FF:000004">
    <property type="entry name" value="Oxidoreductase, aldo/keto reductase"/>
    <property type="match status" value="1"/>
</dbReference>
<dbReference type="PANTHER" id="PTHR43364">
    <property type="entry name" value="NADH-SPECIFIC METHYLGLYOXAL REDUCTASE-RELATED"/>
    <property type="match status" value="1"/>
</dbReference>
<sequence length="357" mass="40310">MSSSTSTKEAPKMKYVRFGNTGMRVSRIGLGCMSYGSPKWSPWVKDEAESIEAIKEAYNAGINFFDTANMYANGQSEIVLGKALKELNAPRGRVVIATKVYGPVYSNIESFGYMDMDQNFELVNGYGLSRKHIFDAVDASLKRLDVEYIDLYQIHRLDTETPMEEIMEALNDLVRSGKVRYIGASGMCAWQFQKLNSIAERRGWAKFVSMQNAYNLLYREEEREMIPYCMDAGIAGIPYSPLATGELTGKNRDTARSKTFFQQNVLMPDAKQDSNEIIIDRVGELAKKYGASNAQIALAWHYTKPYVVSPIIGVSKAEQLYDLIGAIDIKLTKEDVDYLEEPYTPRKVSLIDQFNQK</sequence>
<proteinExistence type="predicted"/>
<accession>A0A8H7QS88</accession>
<dbReference type="GO" id="GO:0005829">
    <property type="term" value="C:cytosol"/>
    <property type="evidence" value="ECO:0007669"/>
    <property type="project" value="UniProtKB-ARBA"/>
</dbReference>
<keyword evidence="1" id="KW-0560">Oxidoreductase</keyword>
<gene>
    <name evidence="3" type="ORF">INT47_006677</name>
</gene>
<dbReference type="AlphaFoldDB" id="A0A8H7QS88"/>